<dbReference type="GO" id="GO:0048477">
    <property type="term" value="P:oogenesis"/>
    <property type="evidence" value="ECO:0000318"/>
    <property type="project" value="GO_Central"/>
</dbReference>
<evidence type="ECO:0000256" key="5">
    <source>
        <dbReference type="ARBA" id="ARBA00022833"/>
    </source>
</evidence>
<dbReference type="PROSITE" id="PS51522">
    <property type="entry name" value="ZF_NANOS"/>
    <property type="match status" value="1"/>
</dbReference>
<dbReference type="AlphaFoldDB" id="G1KY81"/>
<evidence type="ECO:0000256" key="2">
    <source>
        <dbReference type="ARBA" id="ARBA00022490"/>
    </source>
</evidence>
<keyword evidence="3" id="KW-0479">Metal-binding</keyword>
<keyword evidence="7 8" id="KW-0694">RNA-binding</keyword>
<name>G1KY81_ANOCA</name>
<evidence type="ECO:0000256" key="1">
    <source>
        <dbReference type="ARBA" id="ARBA00004496"/>
    </source>
</evidence>
<dbReference type="GeneID" id="134299781"/>
<evidence type="ECO:0000313" key="10">
    <source>
        <dbReference type="Ensembl" id="ENSACAP00000020698.2"/>
    </source>
</evidence>
<keyword evidence="5" id="KW-0862">Zinc</keyword>
<dbReference type="eggNOG" id="KOG4602">
    <property type="taxonomic scope" value="Eukaryota"/>
</dbReference>
<evidence type="ECO:0000313" key="11">
    <source>
        <dbReference type="Proteomes" id="UP000001646"/>
    </source>
</evidence>
<feature type="domain" description="Nanos-type" evidence="9">
    <location>
        <begin position="135"/>
        <end position="189"/>
    </location>
</feature>
<evidence type="ECO:0000259" key="9">
    <source>
        <dbReference type="PROSITE" id="PS51522"/>
    </source>
</evidence>
<dbReference type="Ensembl" id="ENSACAT00000028927.2">
    <property type="protein sequence ID" value="ENSACAP00000020698.2"/>
    <property type="gene ID" value="ENSACAG00000043345.1"/>
</dbReference>
<dbReference type="Bgee" id="ENSACAG00000022236">
    <property type="expression patterns" value="Expressed in lung"/>
</dbReference>
<dbReference type="GO" id="GO:0048471">
    <property type="term" value="C:perinuclear region of cytoplasm"/>
    <property type="evidence" value="ECO:0000318"/>
    <property type="project" value="GO_Central"/>
</dbReference>
<proteinExistence type="inferred from homology"/>
<dbReference type="GO" id="GO:0017148">
    <property type="term" value="P:negative regulation of translation"/>
    <property type="evidence" value="ECO:0000318"/>
    <property type="project" value="GO_Central"/>
</dbReference>
<dbReference type="HOGENOM" id="CLU_094055_1_0_1"/>
<dbReference type="RefSeq" id="XP_062839732.1">
    <property type="nucleotide sequence ID" value="XM_062983662.1"/>
</dbReference>
<reference evidence="10" key="3">
    <citation type="submission" date="2025-09" db="UniProtKB">
        <authorList>
            <consortium name="Ensembl"/>
        </authorList>
    </citation>
    <scope>IDENTIFICATION</scope>
</reference>
<sequence length="217" mass="24473">MGGSNVKGLEPLPLYIKQRLRLQYVAFSVCPHQGRIGTMLSRSAMHVPHYAPSMFREFDRWKGYLSLAKVVTEIIAERKKVPFPSQSWDTMEYDMQLVLNEDNFETASQWVNGSSSSSKSSKGSANGQASQNKEICNFCKHNGESKQVYSSHRLKGMDGTVECPILRKYTCPLCGATGEKAHTLKYCPLSQGKRSLYRKCGRNSAGRKVWRMEAQFS</sequence>
<dbReference type="Pfam" id="PF05741">
    <property type="entry name" value="zf-nanos"/>
    <property type="match status" value="1"/>
</dbReference>
<evidence type="ECO:0000256" key="4">
    <source>
        <dbReference type="ARBA" id="ARBA00022771"/>
    </source>
</evidence>
<comment type="similarity">
    <text evidence="8">Belongs to the nanos family.</text>
</comment>
<reference evidence="10 11" key="1">
    <citation type="submission" date="2009-12" db="EMBL/GenBank/DDBJ databases">
        <title>The Genome Sequence of Anolis carolinensis (Green Anole Lizard).</title>
        <authorList>
            <consortium name="The Genome Sequencing Platform"/>
            <person name="Di Palma F."/>
            <person name="Alfoldi J."/>
            <person name="Heiman D."/>
            <person name="Young S."/>
            <person name="Grabherr M."/>
            <person name="Johnson J."/>
            <person name="Lander E.S."/>
            <person name="Lindblad-Toh K."/>
        </authorList>
    </citation>
    <scope>NUCLEOTIDE SEQUENCE [LARGE SCALE GENOMIC DNA]</scope>
    <source>
        <strain evidence="10 11">JBL SC #1</strain>
    </source>
</reference>
<keyword evidence="11" id="KW-1185">Reference proteome</keyword>
<comment type="subcellular location">
    <subcellularLocation>
        <location evidence="1">Cytoplasm</location>
    </subcellularLocation>
</comment>
<dbReference type="InterPro" id="IPR024161">
    <property type="entry name" value="Znf_nanos-typ"/>
</dbReference>
<accession>G1KY81</accession>
<dbReference type="GO" id="GO:0003729">
    <property type="term" value="F:mRNA binding"/>
    <property type="evidence" value="ECO:0000318"/>
    <property type="project" value="GO_Central"/>
</dbReference>
<evidence type="ECO:0000256" key="3">
    <source>
        <dbReference type="ARBA" id="ARBA00022723"/>
    </source>
</evidence>
<dbReference type="InterPro" id="IPR008705">
    <property type="entry name" value="Nanos/Xcar2"/>
</dbReference>
<keyword evidence="4 8" id="KW-0863">Zinc-finger</keyword>
<keyword evidence="2" id="KW-0963">Cytoplasm</keyword>
<dbReference type="InParanoid" id="G1KY81"/>
<reference evidence="10" key="2">
    <citation type="submission" date="2025-08" db="UniProtKB">
        <authorList>
            <consortium name="Ensembl"/>
        </authorList>
    </citation>
    <scope>IDENTIFICATION</scope>
</reference>
<gene>
    <name evidence="10" type="primary">LOC134299781</name>
</gene>
<evidence type="ECO:0000256" key="8">
    <source>
        <dbReference type="PROSITE-ProRule" id="PRU00855"/>
    </source>
</evidence>
<dbReference type="PANTHER" id="PTHR12887">
    <property type="entry name" value="NANOS PROTEIN"/>
    <property type="match status" value="1"/>
</dbReference>
<evidence type="ECO:0000256" key="7">
    <source>
        <dbReference type="ARBA" id="ARBA00022884"/>
    </source>
</evidence>
<dbReference type="Gene3D" id="4.10.60.30">
    <property type="entry name" value="Nanos, RNA-binding domain"/>
    <property type="match status" value="1"/>
</dbReference>
<dbReference type="Proteomes" id="UP000001646">
    <property type="component" value="Chromosome 4"/>
</dbReference>
<organism evidence="10 11">
    <name type="scientific">Anolis carolinensis</name>
    <name type="common">Green anole</name>
    <name type="synonym">American chameleon</name>
    <dbReference type="NCBI Taxonomy" id="28377"/>
    <lineage>
        <taxon>Eukaryota</taxon>
        <taxon>Metazoa</taxon>
        <taxon>Chordata</taxon>
        <taxon>Craniata</taxon>
        <taxon>Vertebrata</taxon>
        <taxon>Euteleostomi</taxon>
        <taxon>Lepidosauria</taxon>
        <taxon>Squamata</taxon>
        <taxon>Bifurcata</taxon>
        <taxon>Unidentata</taxon>
        <taxon>Episquamata</taxon>
        <taxon>Toxicofera</taxon>
        <taxon>Iguania</taxon>
        <taxon>Dactyloidae</taxon>
        <taxon>Anolis</taxon>
    </lineage>
</organism>
<dbReference type="GeneTree" id="ENSGT00950000183135"/>
<dbReference type="FunFam" id="4.10.60.30:FF:000001">
    <property type="entry name" value="nanos homolog 3"/>
    <property type="match status" value="1"/>
</dbReference>
<protein>
    <recommendedName>
        <fullName evidence="9">Nanos-type domain-containing protein</fullName>
    </recommendedName>
</protein>
<dbReference type="GO" id="GO:0008270">
    <property type="term" value="F:zinc ion binding"/>
    <property type="evidence" value="ECO:0007669"/>
    <property type="project" value="UniProtKB-KW"/>
</dbReference>
<evidence type="ECO:0000256" key="6">
    <source>
        <dbReference type="ARBA" id="ARBA00022845"/>
    </source>
</evidence>
<dbReference type="InterPro" id="IPR038129">
    <property type="entry name" value="Nanos_sf"/>
</dbReference>
<keyword evidence="6 8" id="KW-0810">Translation regulation</keyword>